<dbReference type="EMBL" id="MN739054">
    <property type="protein sequence ID" value="QHS86371.1"/>
    <property type="molecule type" value="Genomic_DNA"/>
</dbReference>
<protein>
    <submittedName>
        <fullName evidence="1">Uncharacterized protein</fullName>
    </submittedName>
</protein>
<evidence type="ECO:0000313" key="1">
    <source>
        <dbReference type="EMBL" id="QHS86371.1"/>
    </source>
</evidence>
<sequence>MANIDLSLSVICSQRKKRTELSAALAVNLPPRYTPTNPYVLYPQYRQFDFDMRRKAEILRYDKNSTQSNSKLTKSQQYSKLVNAAGSSNGKFNDTILYQDDGSGNFITIVVKYPDTYSTSKVIVGFDPFENPKYIDVYNIIPGQRLRPCPDNFPIPTSSSDVPGPIINLYNDTNVPLIYYNKNVQAYGITNPNNTNPWTTATSNNIFFSDTISKLFMNLIINNAIDNYSYTFAFQIPISIYFTATVRDDVPDGLIYLPNNTINIDTINVFTYYNGQQITYQKQPIITLDNDETLSFDISLNKRFVSQTSYDEKGLLINTSYYNNTITGQYYLGMLNITNLYLLTSPSYIYDINLNFFMSTNMNALFTSYFDIITVGVYCNVDSSYYPNIAKNIILRNNSTYQLGAFGLSGI</sequence>
<proteinExistence type="predicted"/>
<reference evidence="1" key="1">
    <citation type="journal article" date="2020" name="Nature">
        <title>Giant virus diversity and host interactions through global metagenomics.</title>
        <authorList>
            <person name="Schulz F."/>
            <person name="Roux S."/>
            <person name="Paez-Espino D."/>
            <person name="Jungbluth S."/>
            <person name="Walsh D.A."/>
            <person name="Denef V.J."/>
            <person name="McMahon K.D."/>
            <person name="Konstantinidis K.T."/>
            <person name="Eloe-Fadrosh E.A."/>
            <person name="Kyrpides N.C."/>
            <person name="Woyke T."/>
        </authorList>
    </citation>
    <scope>NUCLEOTIDE SEQUENCE</scope>
    <source>
        <strain evidence="1">GVMAG-M-3300009187-29</strain>
    </source>
</reference>
<name>A0A6C0B3K2_9ZZZZ</name>
<accession>A0A6C0B3K2</accession>
<organism evidence="1">
    <name type="scientific">viral metagenome</name>
    <dbReference type="NCBI Taxonomy" id="1070528"/>
    <lineage>
        <taxon>unclassified sequences</taxon>
        <taxon>metagenomes</taxon>
        <taxon>organismal metagenomes</taxon>
    </lineage>
</organism>
<dbReference type="AlphaFoldDB" id="A0A6C0B3K2"/>